<proteinExistence type="inferred from homology"/>
<reference evidence="9 10" key="1">
    <citation type="submission" date="2018-08" db="EMBL/GenBank/DDBJ databases">
        <title>Genomic Encyclopedia of Type Strains, Phase IV (KMG-IV): sequencing the most valuable type-strain genomes for metagenomic binning, comparative biology and taxonomic classification.</title>
        <authorList>
            <person name="Goeker M."/>
        </authorList>
    </citation>
    <scope>NUCLEOTIDE SEQUENCE [LARGE SCALE GENOMIC DNA]</scope>
    <source>
        <strain evidence="9 10">BW863</strain>
    </source>
</reference>
<evidence type="ECO:0000256" key="1">
    <source>
        <dbReference type="ARBA" id="ARBA00004167"/>
    </source>
</evidence>
<dbReference type="PANTHER" id="PTHR12763:SF28">
    <property type="entry name" value="GEO10507P1-RELATED"/>
    <property type="match status" value="1"/>
</dbReference>
<gene>
    <name evidence="9" type="ORF">DES32_1717</name>
</gene>
<dbReference type="OrthoDB" id="9811070at2"/>
<comment type="similarity">
    <text evidence="5">Belongs to the TIM14 family.</text>
</comment>
<evidence type="ECO:0000256" key="3">
    <source>
        <dbReference type="ARBA" id="ARBA00022989"/>
    </source>
</evidence>
<evidence type="ECO:0000256" key="6">
    <source>
        <dbReference type="SAM" id="MobiDB-lite"/>
    </source>
</evidence>
<dbReference type="AlphaFoldDB" id="A0A3D9Z9Y3"/>
<dbReference type="Gene3D" id="1.10.287.110">
    <property type="entry name" value="DnaJ domain"/>
    <property type="match status" value="1"/>
</dbReference>
<keyword evidence="3 7" id="KW-1133">Transmembrane helix</keyword>
<dbReference type="PROSITE" id="PS50076">
    <property type="entry name" value="DNAJ_2"/>
    <property type="match status" value="1"/>
</dbReference>
<evidence type="ECO:0000259" key="8">
    <source>
        <dbReference type="PROSITE" id="PS50076"/>
    </source>
</evidence>
<dbReference type="GO" id="GO:0016020">
    <property type="term" value="C:membrane"/>
    <property type="evidence" value="ECO:0007669"/>
    <property type="project" value="UniProtKB-SubCell"/>
</dbReference>
<evidence type="ECO:0000256" key="5">
    <source>
        <dbReference type="ARBA" id="ARBA00038105"/>
    </source>
</evidence>
<dbReference type="SUPFAM" id="SSF46565">
    <property type="entry name" value="Chaperone J-domain"/>
    <property type="match status" value="1"/>
</dbReference>
<keyword evidence="10" id="KW-1185">Reference proteome</keyword>
<evidence type="ECO:0000313" key="10">
    <source>
        <dbReference type="Proteomes" id="UP000256900"/>
    </source>
</evidence>
<dbReference type="InterPro" id="IPR001623">
    <property type="entry name" value="DnaJ_domain"/>
</dbReference>
<feature type="region of interest" description="Disordered" evidence="6">
    <location>
        <begin position="164"/>
        <end position="183"/>
    </location>
</feature>
<dbReference type="Pfam" id="PF00226">
    <property type="entry name" value="DnaJ"/>
    <property type="match status" value="1"/>
</dbReference>
<protein>
    <submittedName>
        <fullName evidence="9">DnaJ-like protein</fullName>
    </submittedName>
</protein>
<comment type="caution">
    <text evidence="9">The sequence shown here is derived from an EMBL/GenBank/DDBJ whole genome shotgun (WGS) entry which is preliminary data.</text>
</comment>
<sequence length="241" mass="25912">MPYILAGVLILYLALFGTRAFARANPAALALALRRFASLGVLALAGLALLRGSLDGALVLAAFGLWLLVGARKSPPARSGPGTGRRTGATSRLRSAVIEMEVDHASGVMCGTVLAGPDEGKSLAHMTREQCEALHRLCLSDDPEGARLLEAYLDRRFPGWRAAGNEGADTRSRRAQARSRPGVMSEDEAYEVLGLHKGATRDDVMRSHRSLIKKLHPDHGGPTDLAARVNEAKDVLMRRHH</sequence>
<keyword evidence="4 7" id="KW-0472">Membrane</keyword>
<evidence type="ECO:0000256" key="7">
    <source>
        <dbReference type="SAM" id="Phobius"/>
    </source>
</evidence>
<name>A0A3D9Z9Y3_9HYPH</name>
<dbReference type="PANTHER" id="PTHR12763">
    <property type="match status" value="1"/>
</dbReference>
<dbReference type="EMBL" id="QUMO01000002">
    <property type="protein sequence ID" value="REF88076.1"/>
    <property type="molecule type" value="Genomic_DNA"/>
</dbReference>
<evidence type="ECO:0000313" key="9">
    <source>
        <dbReference type="EMBL" id="REF88076.1"/>
    </source>
</evidence>
<feature type="transmembrane region" description="Helical" evidence="7">
    <location>
        <begin position="48"/>
        <end position="69"/>
    </location>
</feature>
<dbReference type="InterPro" id="IPR036869">
    <property type="entry name" value="J_dom_sf"/>
</dbReference>
<dbReference type="CDD" id="cd06257">
    <property type="entry name" value="DnaJ"/>
    <property type="match status" value="1"/>
</dbReference>
<comment type="subcellular location">
    <subcellularLocation>
        <location evidence="1">Membrane</location>
        <topology evidence="1">Single-pass membrane protein</topology>
    </subcellularLocation>
</comment>
<dbReference type="RefSeq" id="WP_115836198.1">
    <property type="nucleotide sequence ID" value="NZ_CP025086.1"/>
</dbReference>
<dbReference type="Proteomes" id="UP000256900">
    <property type="component" value="Unassembled WGS sequence"/>
</dbReference>
<keyword evidence="2 7" id="KW-0812">Transmembrane</keyword>
<accession>A0A3D9Z9Y3</accession>
<evidence type="ECO:0000256" key="4">
    <source>
        <dbReference type="ARBA" id="ARBA00023136"/>
    </source>
</evidence>
<feature type="domain" description="J" evidence="8">
    <location>
        <begin position="188"/>
        <end position="241"/>
    </location>
</feature>
<dbReference type="SMART" id="SM00271">
    <property type="entry name" value="DnaJ"/>
    <property type="match status" value="1"/>
</dbReference>
<evidence type="ECO:0000256" key="2">
    <source>
        <dbReference type="ARBA" id="ARBA00022692"/>
    </source>
</evidence>
<organism evidence="9 10">
    <name type="scientific">Methylovirgula ligni</name>
    <dbReference type="NCBI Taxonomy" id="569860"/>
    <lineage>
        <taxon>Bacteria</taxon>
        <taxon>Pseudomonadati</taxon>
        <taxon>Pseudomonadota</taxon>
        <taxon>Alphaproteobacteria</taxon>
        <taxon>Hyphomicrobiales</taxon>
        <taxon>Beijerinckiaceae</taxon>
        <taxon>Methylovirgula</taxon>
    </lineage>
</organism>